<dbReference type="HOGENOM" id="CLU_313696_0_0_5"/>
<dbReference type="GeneID" id="33058366"/>
<dbReference type="PROSITE" id="PS50297">
    <property type="entry name" value="ANK_REP_REGION"/>
    <property type="match status" value="2"/>
</dbReference>
<proteinExistence type="predicted"/>
<dbReference type="Pfam" id="PF12796">
    <property type="entry name" value="Ank_2"/>
    <property type="match status" value="3"/>
</dbReference>
<keyword evidence="4" id="KW-0472">Membrane</keyword>
<reference evidence="5 6" key="1">
    <citation type="journal article" date="2006" name="J. Bacteriol.">
        <title>Comparative genomic analysis of three strains of Ehrlichia ruminantium reveals an active process of genome size plasticity.</title>
        <authorList>
            <person name="Frutos R."/>
            <person name="Viari A."/>
            <person name="Ferraz C."/>
            <person name="Morgat A."/>
            <person name="Eychenie S."/>
            <person name="Kandassami Y."/>
            <person name="Chantal I."/>
            <person name="Bensaid A."/>
            <person name="Coissac E."/>
            <person name="Vachiery N."/>
            <person name="Demaille J."/>
            <person name="Martinez D."/>
        </authorList>
    </citation>
    <scope>NUCLEOTIDE SEQUENCE [LARGE SCALE GENOMIC DNA]</scope>
    <source>
        <strain evidence="5 6">Welgevonden</strain>
    </source>
</reference>
<evidence type="ECO:0000256" key="2">
    <source>
        <dbReference type="ARBA" id="ARBA00023043"/>
    </source>
</evidence>
<sequence>MLGNDTKLTQRGGNLLSRNLNLLNNECVQNIVLSEKDIEELRSVRTHGISSKNFKILNVLLANSSKSGDFSVFFEELLSRLGRGKSKRIRRESSFLILQDAVGKYSIERSINAICERYNGQGLLYICDIGTLPLVFSHESSERAAFISSIANSNFEIQESKISKISIICANGKLKYKPVFFKVTPLQYAVENDDIQTVGMLCNVLMKYEDGKQIVKEVTRYVLSKINRKQDNVTDKVLECIDCLLELQDEFNLNYVLDLLLVKQLKSFTHIVCTNKELLKKVCKTPYENIVKMMCLLELNEVEQREPIKSIKECTRNNSQVISDDDVLDQNIVYKVYGPDQDNIIFLMMQSDNIGIVEQLFVNYNIDVNTQNMYGYTALHFAAMYNAKRCAEFLLKCNSGKSVVLRKHVKSSITPFHLAAASGSIDVLKLLVKYNPDDIEKRDAMGRSIVHHAAMSNDSSTLSFCIDLGLNVNDQVMLHVDNDLDEGINDSEGCTALHFAVEAGNLPIVAYLLSCKNIDLSIKNAEGDTPINSTMRTMNSKGNTLLHQCVVCDDAKLLQKAINVGWKSSILVCNAVGKTALDIAIERHRVECAEILLKYYNEKYQDESGNTVFTMSDCEGNTLIHQAAAFGNSSIVKSLLLYDAISLARVNCHNETPLDIAIKNNNRSVISCLLADKRQKLFDVYGSSYVMKLISKGLITEEMCRIINNRYFNIQRRQYVRSFMLSTLIFLLLVGIIVYVFVIFNDKISLVLDTFNANLLVVKMFLCGLLIFLTAVTCTVCCLLCQLNHDLVKYKKLLPMNTSNMHLFAANIPTETSSSISSDYIRMYNKKEPTLEGSSLEDEETIGLDEHRTLENTNNTIITQLSIEDYRTLQLT</sequence>
<feature type="repeat" description="ANK" evidence="3">
    <location>
        <begin position="411"/>
        <end position="437"/>
    </location>
</feature>
<keyword evidence="4" id="KW-1133">Transmembrane helix</keyword>
<dbReference type="Proteomes" id="UP000001021">
    <property type="component" value="Chromosome"/>
</dbReference>
<dbReference type="PANTHER" id="PTHR24198:SF165">
    <property type="entry name" value="ANKYRIN REPEAT-CONTAINING PROTEIN-RELATED"/>
    <property type="match status" value="1"/>
</dbReference>
<dbReference type="InterPro" id="IPR036770">
    <property type="entry name" value="Ankyrin_rpt-contain_sf"/>
</dbReference>
<dbReference type="InterPro" id="IPR002110">
    <property type="entry name" value="Ankyrin_rpt"/>
</dbReference>
<evidence type="ECO:0000313" key="5">
    <source>
        <dbReference type="EMBL" id="CAI26714.1"/>
    </source>
</evidence>
<dbReference type="PROSITE" id="PS50088">
    <property type="entry name" value="ANK_REPEAT"/>
    <property type="match status" value="2"/>
</dbReference>
<evidence type="ECO:0000256" key="1">
    <source>
        <dbReference type="ARBA" id="ARBA00022737"/>
    </source>
</evidence>
<organism evidence="5 6">
    <name type="scientific">Ehrlichia ruminantium (strain Welgevonden)</name>
    <dbReference type="NCBI Taxonomy" id="254945"/>
    <lineage>
        <taxon>Bacteria</taxon>
        <taxon>Pseudomonadati</taxon>
        <taxon>Pseudomonadota</taxon>
        <taxon>Alphaproteobacteria</taxon>
        <taxon>Rickettsiales</taxon>
        <taxon>Anaplasmataceae</taxon>
        <taxon>Ehrlichia</taxon>
    </lineage>
</organism>
<dbReference type="SMART" id="SM00248">
    <property type="entry name" value="ANK"/>
    <property type="match status" value="9"/>
</dbReference>
<dbReference type="RefSeq" id="WP_011154904.1">
    <property type="nucleotide sequence ID" value="NC_005295.2"/>
</dbReference>
<evidence type="ECO:0000313" key="6">
    <source>
        <dbReference type="Proteomes" id="UP000001021"/>
    </source>
</evidence>
<evidence type="ECO:0000256" key="4">
    <source>
        <dbReference type="SAM" id="Phobius"/>
    </source>
</evidence>
<feature type="transmembrane region" description="Helical" evidence="4">
    <location>
        <begin position="764"/>
        <end position="787"/>
    </location>
</feature>
<dbReference type="SUPFAM" id="SSF48403">
    <property type="entry name" value="Ankyrin repeat"/>
    <property type="match status" value="2"/>
</dbReference>
<keyword evidence="2 3" id="KW-0040">ANK repeat</keyword>
<protein>
    <submittedName>
        <fullName evidence="5">Uncharacterized protein</fullName>
    </submittedName>
</protein>
<gene>
    <name evidence="5" type="ordered locus">ERWE_CDS_02200</name>
</gene>
<feature type="repeat" description="ANK" evidence="3">
    <location>
        <begin position="492"/>
        <end position="525"/>
    </location>
</feature>
<name>A0A0H3M7U8_EHRRW</name>
<dbReference type="AlphaFoldDB" id="A0A0H3M7U8"/>
<dbReference type="KEGG" id="eru:Erum2180"/>
<dbReference type="Gene3D" id="1.25.40.20">
    <property type="entry name" value="Ankyrin repeat-containing domain"/>
    <property type="match status" value="3"/>
</dbReference>
<feature type="transmembrane region" description="Helical" evidence="4">
    <location>
        <begin position="723"/>
        <end position="744"/>
    </location>
</feature>
<evidence type="ECO:0000256" key="3">
    <source>
        <dbReference type="PROSITE-ProRule" id="PRU00023"/>
    </source>
</evidence>
<keyword evidence="4" id="KW-0812">Transmembrane</keyword>
<dbReference type="KEGG" id="erw:ERWE_CDS_02200"/>
<dbReference type="PANTHER" id="PTHR24198">
    <property type="entry name" value="ANKYRIN REPEAT AND PROTEIN KINASE DOMAIN-CONTAINING PROTEIN"/>
    <property type="match status" value="1"/>
</dbReference>
<accession>A0A0H3M7U8</accession>
<dbReference type="eggNOG" id="COG0666">
    <property type="taxonomic scope" value="Bacteria"/>
</dbReference>
<keyword evidence="1" id="KW-0677">Repeat</keyword>
<dbReference type="EMBL" id="CR925678">
    <property type="protein sequence ID" value="CAI26714.1"/>
    <property type="molecule type" value="Genomic_DNA"/>
</dbReference>
<dbReference type="Pfam" id="PF13857">
    <property type="entry name" value="Ank_5"/>
    <property type="match status" value="1"/>
</dbReference>
<keyword evidence="6" id="KW-1185">Reference proteome</keyword>